<feature type="compositionally biased region" description="Basic and acidic residues" evidence="1">
    <location>
        <begin position="205"/>
        <end position="223"/>
    </location>
</feature>
<feature type="region of interest" description="Disordered" evidence="1">
    <location>
        <begin position="205"/>
        <end position="243"/>
    </location>
</feature>
<feature type="region of interest" description="Disordered" evidence="1">
    <location>
        <begin position="110"/>
        <end position="132"/>
    </location>
</feature>
<dbReference type="Proteomes" id="UP001172684">
    <property type="component" value="Unassembled WGS sequence"/>
</dbReference>
<feature type="region of interest" description="Disordered" evidence="1">
    <location>
        <begin position="300"/>
        <end position="370"/>
    </location>
</feature>
<feature type="compositionally biased region" description="Acidic residues" evidence="1">
    <location>
        <begin position="123"/>
        <end position="132"/>
    </location>
</feature>
<feature type="compositionally biased region" description="Acidic residues" evidence="1">
    <location>
        <begin position="326"/>
        <end position="337"/>
    </location>
</feature>
<evidence type="ECO:0000256" key="1">
    <source>
        <dbReference type="SAM" id="MobiDB-lite"/>
    </source>
</evidence>
<keyword evidence="3" id="KW-1185">Reference proteome</keyword>
<dbReference type="EMBL" id="JAPDRL010000002">
    <property type="protein sequence ID" value="KAJ9669417.1"/>
    <property type="molecule type" value="Genomic_DNA"/>
</dbReference>
<comment type="caution">
    <text evidence="2">The sequence shown here is derived from an EMBL/GenBank/DDBJ whole genome shotgun (WGS) entry which is preliminary data.</text>
</comment>
<organism evidence="2 3">
    <name type="scientific">Coniosporium apollinis</name>
    <dbReference type="NCBI Taxonomy" id="61459"/>
    <lineage>
        <taxon>Eukaryota</taxon>
        <taxon>Fungi</taxon>
        <taxon>Dikarya</taxon>
        <taxon>Ascomycota</taxon>
        <taxon>Pezizomycotina</taxon>
        <taxon>Dothideomycetes</taxon>
        <taxon>Dothideomycetes incertae sedis</taxon>
        <taxon>Coniosporium</taxon>
    </lineage>
</organism>
<dbReference type="PANTHER" id="PTHR12069:SF0">
    <property type="entry name" value="DNA-DIRECTED RNA POLYMERASE III SUBUNIT RPC5"/>
    <property type="match status" value="1"/>
</dbReference>
<gene>
    <name evidence="2" type="ORF">H2201_000284</name>
</gene>
<proteinExistence type="predicted"/>
<name>A0ABQ9P4X4_9PEZI</name>
<accession>A0ABQ9P4X4</accession>
<evidence type="ECO:0000313" key="2">
    <source>
        <dbReference type="EMBL" id="KAJ9669417.1"/>
    </source>
</evidence>
<evidence type="ECO:0000313" key="3">
    <source>
        <dbReference type="Proteomes" id="UP001172684"/>
    </source>
</evidence>
<dbReference type="Pfam" id="PF04801">
    <property type="entry name" value="RPC5"/>
    <property type="match status" value="2"/>
</dbReference>
<dbReference type="PANTHER" id="PTHR12069">
    <property type="entry name" value="DNA-DIRECTED RNA POLYMERASES III 80 KDA POLYPEPTIDE RNA POLYMERASE III SUBUNIT 5"/>
    <property type="match status" value="1"/>
</dbReference>
<sequence length="370" mass="40943">MPSLDDDDDPVTAEYDVYITASSPQSQTYLLQYPNRNRLQPYNARSNAKPLELRIKPSSGFLEIDVPMNVHTNFDKTKGIKWGEAMLKTSHNGGSSNFGLAAGFARPRETGAAARRARARGGEEEDEEGPDEEIDRHLENFEDANSKGHVMNKQTLGGQILKEESGKPIYMLGAFRGKELHLTKVTGLVQMRPQFHHLDALSHVESAARRREREAAEPPRDTQPRAVQMSVKSNDADGPTGITTKDYLQAAQQEPWTKLRYHDEDADEAYGIYHDKLFIHDTEGASQLKSSMTNEEYLDAISAPRHDPSGRSKKKPLTRKQMQVIEESEGSDDEPEEVPPPQDPAASGEQDDVEMADGSDGAQATSGAEG</sequence>
<dbReference type="InterPro" id="IPR006886">
    <property type="entry name" value="RNA_pol_III_Rpc5"/>
</dbReference>
<reference evidence="2" key="1">
    <citation type="submission" date="2022-10" db="EMBL/GenBank/DDBJ databases">
        <title>Culturing micro-colonial fungi from biological soil crusts in the Mojave desert and describing Neophaeococcomyces mojavensis, and introducing the new genera and species Taxawa tesnikishii.</title>
        <authorList>
            <person name="Kurbessoian T."/>
            <person name="Stajich J.E."/>
        </authorList>
    </citation>
    <scope>NUCLEOTIDE SEQUENCE</scope>
    <source>
        <strain evidence="2">TK_1</strain>
    </source>
</reference>
<protein>
    <submittedName>
        <fullName evidence="2">Uncharacterized protein</fullName>
    </submittedName>
</protein>